<dbReference type="SUPFAM" id="SSF52540">
    <property type="entry name" value="P-loop containing nucleoside triphosphate hydrolases"/>
    <property type="match status" value="1"/>
</dbReference>
<dbReference type="InterPro" id="IPR046834">
    <property type="entry name" value="ABC_ATPase_C"/>
</dbReference>
<dbReference type="InterPro" id="IPR049069">
    <property type="entry name" value="MRB1590-like_C"/>
</dbReference>
<dbReference type="InterPro" id="IPR019195">
    <property type="entry name" value="ABC_ATPase_put"/>
</dbReference>
<feature type="region of interest" description="Disordered" evidence="1">
    <location>
        <begin position="1"/>
        <end position="23"/>
    </location>
</feature>
<feature type="domain" description="MRB1590-like C-terminal" evidence="4">
    <location>
        <begin position="475"/>
        <end position="576"/>
    </location>
</feature>
<protein>
    <submittedName>
        <fullName evidence="5">ABC-ATPase domain-containing protein</fullName>
    </submittedName>
</protein>
<dbReference type="RefSeq" id="WP_350258287.1">
    <property type="nucleotide sequence ID" value="NZ_CP138335.1"/>
</dbReference>
<feature type="domain" description="ATPase of the ABC class N-terminal" evidence="3">
    <location>
        <begin position="26"/>
        <end position="174"/>
    </location>
</feature>
<organism evidence="5">
    <name type="scientific">Scrofimicrobium appendicitidis</name>
    <dbReference type="NCBI Taxonomy" id="3079930"/>
    <lineage>
        <taxon>Bacteria</taxon>
        <taxon>Bacillati</taxon>
        <taxon>Actinomycetota</taxon>
        <taxon>Actinomycetes</taxon>
        <taxon>Actinomycetales</taxon>
        <taxon>Actinomycetaceae</taxon>
        <taxon>Scrofimicrobium</taxon>
    </lineage>
</organism>
<evidence type="ECO:0000259" key="2">
    <source>
        <dbReference type="Pfam" id="PF09818"/>
    </source>
</evidence>
<dbReference type="PANTHER" id="PTHR38149:SF1">
    <property type="entry name" value="ATPASE"/>
    <property type="match status" value="1"/>
</dbReference>
<dbReference type="PANTHER" id="PTHR38149">
    <property type="entry name" value="ATPASE"/>
    <property type="match status" value="1"/>
</dbReference>
<dbReference type="KEGG" id="sapp:SAC06_00570"/>
<accession>A0AAU7V8D7</accession>
<dbReference type="InterPro" id="IPR046833">
    <property type="entry name" value="ABC_N"/>
</dbReference>
<evidence type="ECO:0000256" key="1">
    <source>
        <dbReference type="SAM" id="MobiDB-lite"/>
    </source>
</evidence>
<evidence type="ECO:0000259" key="3">
    <source>
        <dbReference type="Pfam" id="PF20446"/>
    </source>
</evidence>
<feature type="compositionally biased region" description="Basic residues" evidence="1">
    <location>
        <begin position="1"/>
        <end position="12"/>
    </location>
</feature>
<name>A0AAU7V8D7_9ACTO</name>
<evidence type="ECO:0000259" key="4">
    <source>
        <dbReference type="Pfam" id="PF21117"/>
    </source>
</evidence>
<dbReference type="Pfam" id="PF21117">
    <property type="entry name" value="MRB1590_C"/>
    <property type="match status" value="1"/>
</dbReference>
<gene>
    <name evidence="5" type="ORF">SAC06_00570</name>
</gene>
<evidence type="ECO:0000313" key="5">
    <source>
        <dbReference type="EMBL" id="XBW08087.1"/>
    </source>
</evidence>
<dbReference type="EMBL" id="CP138335">
    <property type="protein sequence ID" value="XBW08087.1"/>
    <property type="molecule type" value="Genomic_DNA"/>
</dbReference>
<reference evidence="5" key="1">
    <citation type="submission" date="2023-11" db="EMBL/GenBank/DDBJ databases">
        <title>Scrofimicrobium hongkongense sp. nov., isolated from a patient with peritonitis.</title>
        <authorList>
            <person name="Lao H.Y."/>
            <person name="Wong A.Y.P."/>
            <person name="Ng T.L."/>
            <person name="Wong R.Y.L."/>
            <person name="Yau M.C.Y."/>
            <person name="Lam J.Y.W."/>
            <person name="Siu G.K.H."/>
        </authorList>
    </citation>
    <scope>NUCLEOTIDE SEQUENCE</scope>
    <source>
        <strain evidence="5">R131</strain>
    </source>
</reference>
<dbReference type="Pfam" id="PF09818">
    <property type="entry name" value="ABC_ATPase"/>
    <property type="match status" value="1"/>
</dbReference>
<sequence length="577" mass="63163">MRRSGSHPKSSRPRFDDRPRNGTGSELVELLHRIDGSSYGAYKRALGSWNFGAYRVDFTRVQADPYAPPSSIRVRYRRDQVDLSETDLHSQDRQLATADFLARRAGDLIRQHAPTLSIAPCGPEILERSSARVGSEDFELRIAVRLPARGRTVLGRQAALIFTEQLPRVLRELFNFSNSAHREHWLAHVHALADHRALQQLLVERDLVGFIADGSQLARASGVSAQPLRSGVPFAAPDSRRQQVELPHAGVVSGLAIPAGITVLVGGGFHGKSTVLTALEQGVYPHVPGDGRELVAALPSAMKVRAADGRPITRVDVSAFINHLPTGSSTTRFSTQNASGSTSQAASIIEAIQAGSQLLLFDEDTSATNLMIRDARMRTLVQADQEPITPLVDRIRSLPSERGVSVIMVTGGSADYLDAADLVLQMDAYRCLDATERAGEVMAAFPRQRTDLPDFPTPLPRLVVRVRPGGERSRTKTQGVDRIELDRQGVDVTDVEQIVDPGQTEAIAWIIRGVTEQLADGHRTLEQLVDEVLDRVEDRGLDALVDFGARPFPPFLARPRKVDICAGINRHRSLKIG</sequence>
<dbReference type="Pfam" id="PF20446">
    <property type="entry name" value="ABC_N"/>
    <property type="match status" value="1"/>
</dbReference>
<dbReference type="InterPro" id="IPR027417">
    <property type="entry name" value="P-loop_NTPase"/>
</dbReference>
<feature type="domain" description="ATPase of the ABC class C-terminal" evidence="2">
    <location>
        <begin position="185"/>
        <end position="451"/>
    </location>
</feature>
<dbReference type="Gene3D" id="3.40.50.300">
    <property type="entry name" value="P-loop containing nucleotide triphosphate hydrolases"/>
    <property type="match status" value="1"/>
</dbReference>
<dbReference type="AlphaFoldDB" id="A0AAU7V8D7"/>
<proteinExistence type="predicted"/>